<dbReference type="EMBL" id="BARV01000024">
    <property type="protein sequence ID" value="GAH91820.1"/>
    <property type="molecule type" value="Genomic_DNA"/>
</dbReference>
<protein>
    <submittedName>
        <fullName evidence="2">Uncharacterized protein</fullName>
    </submittedName>
</protein>
<accession>X1KDW5</accession>
<reference evidence="2" key="1">
    <citation type="journal article" date="2014" name="Front. Microbiol.">
        <title>High frequency of phylogenetically diverse reductive dehalogenase-homologous genes in deep subseafloor sedimentary metagenomes.</title>
        <authorList>
            <person name="Kawai M."/>
            <person name="Futagami T."/>
            <person name="Toyoda A."/>
            <person name="Takaki Y."/>
            <person name="Nishi S."/>
            <person name="Hori S."/>
            <person name="Arai W."/>
            <person name="Tsubouchi T."/>
            <person name="Morono Y."/>
            <person name="Uchiyama I."/>
            <person name="Ito T."/>
            <person name="Fujiyama A."/>
            <person name="Inagaki F."/>
            <person name="Takami H."/>
        </authorList>
    </citation>
    <scope>NUCLEOTIDE SEQUENCE</scope>
    <source>
        <strain evidence="2">Expedition CK06-06</strain>
    </source>
</reference>
<feature type="region of interest" description="Disordered" evidence="1">
    <location>
        <begin position="79"/>
        <end position="104"/>
    </location>
</feature>
<sequence length="104" mass="10714">MPADPPAAATTPELNPWVAAADILQAAVAAVAAALVHALEKNPSPPLFRAFVDLYEIASKKAGRAEDGRVEIISEVVAPDLPDETPEQARAGAALPRGPGRTPS</sequence>
<comment type="caution">
    <text evidence="2">The sequence shown here is derived from an EMBL/GenBank/DDBJ whole genome shotgun (WGS) entry which is preliminary data.</text>
</comment>
<feature type="compositionally biased region" description="Low complexity" evidence="1">
    <location>
        <begin position="89"/>
        <end position="104"/>
    </location>
</feature>
<evidence type="ECO:0000313" key="2">
    <source>
        <dbReference type="EMBL" id="GAH91820.1"/>
    </source>
</evidence>
<gene>
    <name evidence="2" type="ORF">S06H3_00163</name>
</gene>
<proteinExistence type="predicted"/>
<name>X1KDW5_9ZZZZ</name>
<dbReference type="AlphaFoldDB" id="X1KDW5"/>
<organism evidence="2">
    <name type="scientific">marine sediment metagenome</name>
    <dbReference type="NCBI Taxonomy" id="412755"/>
    <lineage>
        <taxon>unclassified sequences</taxon>
        <taxon>metagenomes</taxon>
        <taxon>ecological metagenomes</taxon>
    </lineage>
</organism>
<evidence type="ECO:0000256" key="1">
    <source>
        <dbReference type="SAM" id="MobiDB-lite"/>
    </source>
</evidence>